<reference evidence="2 3" key="1">
    <citation type="journal article" date="2012" name="Science">
        <title>The Paleozoic origin of enzymatic lignin decomposition reconstructed from 31 fungal genomes.</title>
        <authorList>
            <person name="Floudas D."/>
            <person name="Binder M."/>
            <person name="Riley R."/>
            <person name="Barry K."/>
            <person name="Blanchette R.A."/>
            <person name="Henrissat B."/>
            <person name="Martinez A.T."/>
            <person name="Otillar R."/>
            <person name="Spatafora J.W."/>
            <person name="Yadav J.S."/>
            <person name="Aerts A."/>
            <person name="Benoit I."/>
            <person name="Boyd A."/>
            <person name="Carlson A."/>
            <person name="Copeland A."/>
            <person name="Coutinho P.M."/>
            <person name="de Vries R.P."/>
            <person name="Ferreira P."/>
            <person name="Findley K."/>
            <person name="Foster B."/>
            <person name="Gaskell J."/>
            <person name="Glotzer D."/>
            <person name="Gorecki P."/>
            <person name="Heitman J."/>
            <person name="Hesse C."/>
            <person name="Hori C."/>
            <person name="Igarashi K."/>
            <person name="Jurgens J.A."/>
            <person name="Kallen N."/>
            <person name="Kersten P."/>
            <person name="Kohler A."/>
            <person name="Kuees U."/>
            <person name="Kumar T.K.A."/>
            <person name="Kuo A."/>
            <person name="LaButti K."/>
            <person name="Larrondo L.F."/>
            <person name="Lindquist E."/>
            <person name="Ling A."/>
            <person name="Lombard V."/>
            <person name="Lucas S."/>
            <person name="Lundell T."/>
            <person name="Martin R."/>
            <person name="McLaughlin D.J."/>
            <person name="Morgenstern I."/>
            <person name="Morin E."/>
            <person name="Murat C."/>
            <person name="Nagy L.G."/>
            <person name="Nolan M."/>
            <person name="Ohm R.A."/>
            <person name="Patyshakuliyeva A."/>
            <person name="Rokas A."/>
            <person name="Ruiz-Duenas F.J."/>
            <person name="Sabat G."/>
            <person name="Salamov A."/>
            <person name="Samejima M."/>
            <person name="Schmutz J."/>
            <person name="Slot J.C."/>
            <person name="St John F."/>
            <person name="Stenlid J."/>
            <person name="Sun H."/>
            <person name="Sun S."/>
            <person name="Syed K."/>
            <person name="Tsang A."/>
            <person name="Wiebenga A."/>
            <person name="Young D."/>
            <person name="Pisabarro A."/>
            <person name="Eastwood D.C."/>
            <person name="Martin F."/>
            <person name="Cullen D."/>
            <person name="Grigoriev I.V."/>
            <person name="Hibbett D.S."/>
        </authorList>
    </citation>
    <scope>NUCLEOTIDE SEQUENCE [LARGE SCALE GENOMIC DNA]</scope>
    <source>
        <strain evidence="2 3">ATCC 11539</strain>
    </source>
</reference>
<name>S7Q6D8_GLOTA</name>
<dbReference type="Proteomes" id="UP000030669">
    <property type="component" value="Unassembled WGS sequence"/>
</dbReference>
<accession>S7Q6D8</accession>
<evidence type="ECO:0000313" key="2">
    <source>
        <dbReference type="EMBL" id="EPQ55631.1"/>
    </source>
</evidence>
<dbReference type="RefSeq" id="XP_007865701.1">
    <property type="nucleotide sequence ID" value="XM_007867510.1"/>
</dbReference>
<dbReference type="GeneID" id="19301810"/>
<feature type="compositionally biased region" description="Low complexity" evidence="1">
    <location>
        <begin position="96"/>
        <end position="105"/>
    </location>
</feature>
<protein>
    <submittedName>
        <fullName evidence="2">Uncharacterized protein</fullName>
    </submittedName>
</protein>
<feature type="compositionally biased region" description="Basic and acidic residues" evidence="1">
    <location>
        <begin position="130"/>
        <end position="139"/>
    </location>
</feature>
<keyword evidence="3" id="KW-1185">Reference proteome</keyword>
<gene>
    <name evidence="2" type="ORF">GLOTRDRAFT_128852</name>
</gene>
<feature type="region of interest" description="Disordered" evidence="1">
    <location>
        <begin position="1"/>
        <end position="44"/>
    </location>
</feature>
<dbReference type="HOGENOM" id="CLU_1845309_0_0_1"/>
<evidence type="ECO:0000313" key="3">
    <source>
        <dbReference type="Proteomes" id="UP000030669"/>
    </source>
</evidence>
<sequence length="139" mass="15680">MSPQKNTTSSAIRRSKAKVAAKKAKKEVVTHLRPQSPGNTKIGINPLRFVEWGDAPDLFELASLVMDERIPLEYWLIVEPPAPEERGRKREKEEMSGSSSSSVSSTDKKKVPSTPPTRREKNTVPFPVGRRLERIEEEE</sequence>
<dbReference type="KEGG" id="gtr:GLOTRDRAFT_128852"/>
<feature type="compositionally biased region" description="Polar residues" evidence="1">
    <location>
        <begin position="1"/>
        <end position="12"/>
    </location>
</feature>
<feature type="compositionally biased region" description="Basic residues" evidence="1">
    <location>
        <begin position="13"/>
        <end position="25"/>
    </location>
</feature>
<proteinExistence type="predicted"/>
<dbReference type="EMBL" id="KB469301">
    <property type="protein sequence ID" value="EPQ55631.1"/>
    <property type="molecule type" value="Genomic_DNA"/>
</dbReference>
<dbReference type="AlphaFoldDB" id="S7Q6D8"/>
<feature type="compositionally biased region" description="Basic and acidic residues" evidence="1">
    <location>
        <begin position="83"/>
        <end position="95"/>
    </location>
</feature>
<organism evidence="2 3">
    <name type="scientific">Gloeophyllum trabeum (strain ATCC 11539 / FP-39264 / Madison 617)</name>
    <name type="common">Brown rot fungus</name>
    <dbReference type="NCBI Taxonomy" id="670483"/>
    <lineage>
        <taxon>Eukaryota</taxon>
        <taxon>Fungi</taxon>
        <taxon>Dikarya</taxon>
        <taxon>Basidiomycota</taxon>
        <taxon>Agaricomycotina</taxon>
        <taxon>Agaricomycetes</taxon>
        <taxon>Gloeophyllales</taxon>
        <taxon>Gloeophyllaceae</taxon>
        <taxon>Gloeophyllum</taxon>
    </lineage>
</organism>
<feature type="region of interest" description="Disordered" evidence="1">
    <location>
        <begin position="77"/>
        <end position="139"/>
    </location>
</feature>
<evidence type="ECO:0000256" key="1">
    <source>
        <dbReference type="SAM" id="MobiDB-lite"/>
    </source>
</evidence>